<sequence>VQPKDLVDDVALCWVGNDPSGVREMAIATRAFCRAVRPLGLVLQMDKSGHLTSSRRTSYHFQKYARLLKIAGKRHMRYLGHDLAGSSATRAVQTGRLKAMHGKKASVRALQKGAGRQRAARLWATGVLPSVGHGATVSGISDTELQQMRTMAGVFCGYKGSGSLTLYLAAQQWNFDPIVHATFSIVGQYAAWVWDGRVTLSRLQRAWMGLRDSWEARHTHVTWASAQGPLSALWLSLRRVNRNMASSTILVDDEGLHISLLQYCPSEVLFFLRRSLDRWQSHRILDQLPEAPPADGDGRGSAKLQSNGFWSPQRRMQAGYGGDGSCEFCGEACCDLEHEIFGCTELHQQQEDEETEPYPEEVQDFSAVDVLYALPLRPAFRPLPARAQAEREWGAIDMPWPSKLHGDGSCLESDFPEERRCGWAVVALTRDLWPYKALFGSLGGPIQTVPRAERVAGLKALQRAQRPATYVTDHFQLQ</sequence>
<dbReference type="Proteomes" id="UP001189429">
    <property type="component" value="Unassembled WGS sequence"/>
</dbReference>
<reference evidence="2" key="1">
    <citation type="submission" date="2023-10" db="EMBL/GenBank/DDBJ databases">
        <authorList>
            <person name="Chen Y."/>
            <person name="Shah S."/>
            <person name="Dougan E. K."/>
            <person name="Thang M."/>
            <person name="Chan C."/>
        </authorList>
    </citation>
    <scope>NUCLEOTIDE SEQUENCE [LARGE SCALE GENOMIC DNA]</scope>
</reference>
<dbReference type="EMBL" id="CAUYUJ010005934">
    <property type="protein sequence ID" value="CAK0815506.1"/>
    <property type="molecule type" value="Genomic_DNA"/>
</dbReference>
<name>A0ABN9RD99_9DINO</name>
<protein>
    <submittedName>
        <fullName evidence="2">Uncharacterized protein</fullName>
    </submittedName>
</protein>
<evidence type="ECO:0000256" key="1">
    <source>
        <dbReference type="SAM" id="MobiDB-lite"/>
    </source>
</evidence>
<organism evidence="2 3">
    <name type="scientific">Prorocentrum cordatum</name>
    <dbReference type="NCBI Taxonomy" id="2364126"/>
    <lineage>
        <taxon>Eukaryota</taxon>
        <taxon>Sar</taxon>
        <taxon>Alveolata</taxon>
        <taxon>Dinophyceae</taxon>
        <taxon>Prorocentrales</taxon>
        <taxon>Prorocentraceae</taxon>
        <taxon>Prorocentrum</taxon>
    </lineage>
</organism>
<accession>A0ABN9RD99</accession>
<feature type="non-terminal residue" evidence="2">
    <location>
        <position position="1"/>
    </location>
</feature>
<comment type="caution">
    <text evidence="2">The sequence shown here is derived from an EMBL/GenBank/DDBJ whole genome shotgun (WGS) entry which is preliminary data.</text>
</comment>
<feature type="non-terminal residue" evidence="2">
    <location>
        <position position="478"/>
    </location>
</feature>
<proteinExistence type="predicted"/>
<feature type="region of interest" description="Disordered" evidence="1">
    <location>
        <begin position="288"/>
        <end position="307"/>
    </location>
</feature>
<keyword evidence="3" id="KW-1185">Reference proteome</keyword>
<gene>
    <name evidence="2" type="ORF">PCOR1329_LOCUS18776</name>
</gene>
<evidence type="ECO:0000313" key="2">
    <source>
        <dbReference type="EMBL" id="CAK0815506.1"/>
    </source>
</evidence>
<evidence type="ECO:0000313" key="3">
    <source>
        <dbReference type="Proteomes" id="UP001189429"/>
    </source>
</evidence>